<evidence type="ECO:0000313" key="2">
    <source>
        <dbReference type="EMBL" id="QKF65607.1"/>
    </source>
</evidence>
<evidence type="ECO:0000313" key="3">
    <source>
        <dbReference type="Proteomes" id="UP000503482"/>
    </source>
</evidence>
<keyword evidence="3" id="KW-1185">Reference proteome</keyword>
<dbReference type="Proteomes" id="UP000503482">
    <property type="component" value="Chromosome"/>
</dbReference>
<accession>A0AAE7B8D9</accession>
<sequence>MYKIFLVLLITLCINAKENLNSTQYETNEVFIDGLVLNKLTLNVEDLEKLSGVKTGSMPVICMSGQTKESVQSYEGVKLKTILEKANIKISNKSDFNKIYIQVVASDAYEVIFSYNELFNTKNGDNVIVFYKKNGKVLEPSEGKIGLISSDDLRTGPRHIRWLEKILVKKID</sequence>
<dbReference type="Gene3D" id="3.90.420.10">
    <property type="entry name" value="Oxidoreductase, molybdopterin-binding domain"/>
    <property type="match status" value="1"/>
</dbReference>
<dbReference type="Pfam" id="PF00174">
    <property type="entry name" value="Oxidored_molyb"/>
    <property type="match status" value="1"/>
</dbReference>
<dbReference type="InterPro" id="IPR036374">
    <property type="entry name" value="OxRdtase_Mopterin-bd_sf"/>
</dbReference>
<protein>
    <recommendedName>
        <fullName evidence="1">Oxidoreductase molybdopterin-binding domain-containing protein</fullName>
    </recommendedName>
</protein>
<evidence type="ECO:0000259" key="1">
    <source>
        <dbReference type="Pfam" id="PF00174"/>
    </source>
</evidence>
<dbReference type="KEGG" id="avp:AVENP_0025"/>
<dbReference type="EMBL" id="CP053840">
    <property type="protein sequence ID" value="QKF65607.1"/>
    <property type="molecule type" value="Genomic_DNA"/>
</dbReference>
<organism evidence="2 3">
    <name type="scientific">Arcobacter venerupis</name>
    <dbReference type="NCBI Taxonomy" id="1054033"/>
    <lineage>
        <taxon>Bacteria</taxon>
        <taxon>Pseudomonadati</taxon>
        <taxon>Campylobacterota</taxon>
        <taxon>Epsilonproteobacteria</taxon>
        <taxon>Campylobacterales</taxon>
        <taxon>Arcobacteraceae</taxon>
        <taxon>Arcobacter</taxon>
    </lineage>
</organism>
<name>A0AAE7B8D9_9BACT</name>
<dbReference type="InterPro" id="IPR000572">
    <property type="entry name" value="OxRdtase_Mopterin-bd_dom"/>
</dbReference>
<dbReference type="AlphaFoldDB" id="A0AAE7B8D9"/>
<dbReference type="SUPFAM" id="SSF56524">
    <property type="entry name" value="Oxidoreductase molybdopterin-binding domain"/>
    <property type="match status" value="1"/>
</dbReference>
<gene>
    <name evidence="2" type="ORF">AVENP_0025</name>
</gene>
<dbReference type="RefSeq" id="WP_128359780.1">
    <property type="nucleotide sequence ID" value="NZ_CP053840.1"/>
</dbReference>
<proteinExistence type="predicted"/>
<reference evidence="2 3" key="1">
    <citation type="submission" date="2020-05" db="EMBL/GenBank/DDBJ databases">
        <title>Complete genome sequencing of Campylobacter and Arcobacter type strains.</title>
        <authorList>
            <person name="Miller W.G."/>
            <person name="Yee E."/>
        </authorList>
    </citation>
    <scope>NUCLEOTIDE SEQUENCE [LARGE SCALE GENOMIC DNA]</scope>
    <source>
        <strain evidence="2 3">LMG 26156</strain>
    </source>
</reference>
<feature type="domain" description="Oxidoreductase molybdopterin-binding" evidence="1">
    <location>
        <begin position="26"/>
        <end position="144"/>
    </location>
</feature>